<dbReference type="InterPro" id="IPR044598">
    <property type="entry name" value="ZCRB1"/>
</dbReference>
<dbReference type="PROSITE" id="PS50158">
    <property type="entry name" value="ZF_CCHC"/>
    <property type="match status" value="1"/>
</dbReference>
<dbReference type="PROSITE" id="PS50102">
    <property type="entry name" value="RRM"/>
    <property type="match status" value="1"/>
</dbReference>
<dbReference type="Pfam" id="PF00076">
    <property type="entry name" value="RRM_1"/>
    <property type="match status" value="1"/>
</dbReference>
<keyword evidence="2" id="KW-0862">Zinc</keyword>
<dbReference type="OMA" id="YECGQEG"/>
<dbReference type="PANTHER" id="PTHR46259">
    <property type="entry name" value="ZINC FINGER CCHC-TYPE AND RNA-BINDING MOTIF-CONTAINING PROTEIN 1"/>
    <property type="match status" value="1"/>
</dbReference>
<keyword evidence="7" id="KW-1185">Reference proteome</keyword>
<keyword evidence="2" id="KW-0863">Zinc-finger</keyword>
<dbReference type="GO" id="GO:0005689">
    <property type="term" value="C:U12-type spliceosomal complex"/>
    <property type="evidence" value="ECO:0007669"/>
    <property type="project" value="InterPro"/>
</dbReference>
<dbReference type="GO" id="GO:0003723">
    <property type="term" value="F:RNA binding"/>
    <property type="evidence" value="ECO:0007669"/>
    <property type="project" value="UniProtKB-UniRule"/>
</dbReference>
<reference evidence="7" key="1">
    <citation type="submission" date="2013-02" db="EMBL/GenBank/DDBJ databases">
        <authorList>
            <person name="Hughes D."/>
        </authorList>
    </citation>
    <scope>NUCLEOTIDE SEQUENCE</scope>
    <source>
        <strain>Durham</strain>
        <strain evidence="7">NC isolate 2 -- Noor lab</strain>
    </source>
</reference>
<dbReference type="AlphaFoldDB" id="T1GZ19"/>
<dbReference type="EnsemblMetazoa" id="MESCA009110-RA">
    <property type="protein sequence ID" value="MESCA009110-PA"/>
    <property type="gene ID" value="MESCA009110"/>
</dbReference>
<feature type="domain" description="CCHC-type" evidence="5">
    <location>
        <begin position="114"/>
        <end position="130"/>
    </location>
</feature>
<evidence type="ECO:0000256" key="1">
    <source>
        <dbReference type="ARBA" id="ARBA00022884"/>
    </source>
</evidence>
<dbReference type="InterPro" id="IPR035979">
    <property type="entry name" value="RBD_domain_sf"/>
</dbReference>
<evidence type="ECO:0000256" key="3">
    <source>
        <dbReference type="PROSITE-ProRule" id="PRU00176"/>
    </source>
</evidence>
<dbReference type="GO" id="GO:0000398">
    <property type="term" value="P:mRNA splicing, via spliceosome"/>
    <property type="evidence" value="ECO:0007669"/>
    <property type="project" value="InterPro"/>
</dbReference>
<evidence type="ECO:0000256" key="2">
    <source>
        <dbReference type="PROSITE-ProRule" id="PRU00047"/>
    </source>
</evidence>
<evidence type="ECO:0000313" key="7">
    <source>
        <dbReference type="Proteomes" id="UP000015102"/>
    </source>
</evidence>
<proteinExistence type="predicted"/>
<evidence type="ECO:0000313" key="6">
    <source>
        <dbReference type="EnsemblMetazoa" id="MESCA009110-PA"/>
    </source>
</evidence>
<dbReference type="Proteomes" id="UP000015102">
    <property type="component" value="Unassembled WGS sequence"/>
</dbReference>
<dbReference type="PANTHER" id="PTHR46259:SF1">
    <property type="entry name" value="ZINC FINGER CCHC-TYPE AND RNA-BINDING MOTIF-CONTAINING PROTEIN 1"/>
    <property type="match status" value="1"/>
</dbReference>
<dbReference type="InterPro" id="IPR012677">
    <property type="entry name" value="Nucleotide-bd_a/b_plait_sf"/>
</dbReference>
<dbReference type="GO" id="GO:0008270">
    <property type="term" value="F:zinc ion binding"/>
    <property type="evidence" value="ECO:0007669"/>
    <property type="project" value="UniProtKB-KW"/>
</dbReference>
<reference evidence="6" key="2">
    <citation type="submission" date="2015-06" db="UniProtKB">
        <authorList>
            <consortium name="EnsemblMetazoa"/>
        </authorList>
    </citation>
    <scope>IDENTIFICATION</scope>
</reference>
<keyword evidence="2" id="KW-0479">Metal-binding</keyword>
<feature type="domain" description="RRM" evidence="4">
    <location>
        <begin position="18"/>
        <end position="96"/>
    </location>
</feature>
<sequence>MEIHNNPKDPSKLCPSKSTVYVSNFPFNLTNNDLHKLFEKHGKIVKVTIVKDKVYRKSKGIAFVNFLKEEDALKCVRETDSQEMFGRRIKASIAKDNGRHTEFVKKKTYEDKSRCFECGNFSHLSYKCPKNILGEREVPLKKERFLRKRKFNKQDEDDEDLDEFVEDDDCVREINVQDQKTFIKPKSKFKKSSYFSDEEELDD</sequence>
<dbReference type="InterPro" id="IPR000504">
    <property type="entry name" value="RRM_dom"/>
</dbReference>
<accession>T1GZ19</accession>
<dbReference type="SMART" id="SM00360">
    <property type="entry name" value="RRM"/>
    <property type="match status" value="1"/>
</dbReference>
<dbReference type="HOGENOM" id="CLU_059455_1_0_1"/>
<keyword evidence="1 3" id="KW-0694">RNA-binding</keyword>
<organism evidence="6 7">
    <name type="scientific">Megaselia scalaris</name>
    <name type="common">Humpbacked fly</name>
    <name type="synonym">Phora scalaris</name>
    <dbReference type="NCBI Taxonomy" id="36166"/>
    <lineage>
        <taxon>Eukaryota</taxon>
        <taxon>Metazoa</taxon>
        <taxon>Ecdysozoa</taxon>
        <taxon>Arthropoda</taxon>
        <taxon>Hexapoda</taxon>
        <taxon>Insecta</taxon>
        <taxon>Pterygota</taxon>
        <taxon>Neoptera</taxon>
        <taxon>Endopterygota</taxon>
        <taxon>Diptera</taxon>
        <taxon>Brachycera</taxon>
        <taxon>Muscomorpha</taxon>
        <taxon>Platypezoidea</taxon>
        <taxon>Phoridae</taxon>
        <taxon>Megaseliini</taxon>
        <taxon>Megaselia</taxon>
    </lineage>
</organism>
<dbReference type="InterPro" id="IPR001878">
    <property type="entry name" value="Znf_CCHC"/>
</dbReference>
<dbReference type="FunFam" id="3.30.70.330:FF:000233">
    <property type="entry name" value="Zinc finger CCHC-type and RNA-binding motif-containing protein 1"/>
    <property type="match status" value="1"/>
</dbReference>
<dbReference type="Gene3D" id="3.30.70.330">
    <property type="match status" value="1"/>
</dbReference>
<dbReference type="EMBL" id="CAQQ02191751">
    <property type="status" value="NOT_ANNOTATED_CDS"/>
    <property type="molecule type" value="Genomic_DNA"/>
</dbReference>
<dbReference type="STRING" id="36166.T1GZ19"/>
<evidence type="ECO:0000259" key="5">
    <source>
        <dbReference type="PROSITE" id="PS50158"/>
    </source>
</evidence>
<dbReference type="SUPFAM" id="SSF54928">
    <property type="entry name" value="RNA-binding domain, RBD"/>
    <property type="match status" value="1"/>
</dbReference>
<name>T1GZ19_MEGSC</name>
<protein>
    <submittedName>
        <fullName evidence="6">Uncharacterized protein</fullName>
    </submittedName>
</protein>
<evidence type="ECO:0000259" key="4">
    <source>
        <dbReference type="PROSITE" id="PS50102"/>
    </source>
</evidence>